<dbReference type="Pfam" id="PF21186">
    <property type="entry name" value="DUF6852"/>
    <property type="match status" value="1"/>
</dbReference>
<proteinExistence type="predicted"/>
<dbReference type="Gene3D" id="1.10.10.1650">
    <property type="match status" value="1"/>
</dbReference>
<feature type="domain" description="DUF5606" evidence="1">
    <location>
        <begin position="3"/>
        <end position="48"/>
    </location>
</feature>
<dbReference type="Pfam" id="PF18347">
    <property type="entry name" value="DUF5606"/>
    <property type="match status" value="1"/>
</dbReference>
<dbReference type="EMBL" id="CP058595">
    <property type="protein sequence ID" value="QLG46333.1"/>
    <property type="molecule type" value="Genomic_DNA"/>
</dbReference>
<dbReference type="InterPro" id="IPR049282">
    <property type="entry name" value="BVU_3817_N_sf"/>
</dbReference>
<dbReference type="AlphaFoldDB" id="A0A7H9ASA2"/>
<dbReference type="InterPro" id="IPR041218">
    <property type="entry name" value="DUF5606"/>
</dbReference>
<dbReference type="Proteomes" id="UP000509302">
    <property type="component" value="Chromosome"/>
</dbReference>
<name>A0A7H9ASA2_9FLAO</name>
<dbReference type="InterPro" id="IPR049280">
    <property type="entry name" value="DUF6852"/>
</dbReference>
<dbReference type="InterPro" id="IPR049281">
    <property type="entry name" value="BVU_3817-like_C_sf"/>
</dbReference>
<organism evidence="3 4">
    <name type="scientific">Costertonia aggregata</name>
    <dbReference type="NCBI Taxonomy" id="343403"/>
    <lineage>
        <taxon>Bacteria</taxon>
        <taxon>Pseudomonadati</taxon>
        <taxon>Bacteroidota</taxon>
        <taxon>Flavobacteriia</taxon>
        <taxon>Flavobacteriales</taxon>
        <taxon>Flavobacteriaceae</taxon>
        <taxon>Costertonia</taxon>
    </lineage>
</organism>
<evidence type="ECO:0000259" key="1">
    <source>
        <dbReference type="Pfam" id="PF18347"/>
    </source>
</evidence>
<evidence type="ECO:0000259" key="2">
    <source>
        <dbReference type="Pfam" id="PF21186"/>
    </source>
</evidence>
<feature type="domain" description="DUF6852" evidence="2">
    <location>
        <begin position="51"/>
        <end position="120"/>
    </location>
</feature>
<dbReference type="RefSeq" id="WP_179242613.1">
    <property type="nucleotide sequence ID" value="NZ_CP058595.1"/>
</dbReference>
<protein>
    <submittedName>
        <fullName evidence="3">DUF5606 domain-containing protein</fullName>
    </submittedName>
</protein>
<dbReference type="Gene3D" id="2.30.30.730">
    <property type="match status" value="1"/>
</dbReference>
<evidence type="ECO:0000313" key="4">
    <source>
        <dbReference type="Proteomes" id="UP000509302"/>
    </source>
</evidence>
<keyword evidence="4" id="KW-1185">Reference proteome</keyword>
<reference evidence="3 4" key="1">
    <citation type="journal article" date="2006" name="Int. J. Syst. Evol. Microbiol.">
        <title>Costertonia aggregata gen. nov., sp. nov., a mesophilic marine bacterium of the family Flavobacteriaceae, isolated from a mature biofilm.</title>
        <authorList>
            <person name="Kwon K.K."/>
            <person name="Lee Y.K."/>
            <person name="Lee H.K."/>
        </authorList>
    </citation>
    <scope>NUCLEOTIDE SEQUENCE [LARGE SCALE GENOMIC DNA]</scope>
    <source>
        <strain evidence="3 4">KCCM 42265</strain>
    </source>
</reference>
<sequence>MSLDKILSISGKPGLYKLLTQTRTGFVAESLLDGKRITVGMRSNVSVLSEIAIYTLDEELPLREVLQKIKDRENGGKTSVGHKEDKIKLEEYFFEVLPNYDEDRVYPSDIKKIIQWYNLLIEHGINDFSKTDDEDQNASDEEE</sequence>
<dbReference type="KEGG" id="cagg:HYG79_13570"/>
<evidence type="ECO:0000313" key="3">
    <source>
        <dbReference type="EMBL" id="QLG46333.1"/>
    </source>
</evidence>
<accession>A0A7H9ASA2</accession>
<gene>
    <name evidence="3" type="ORF">HYG79_13570</name>
</gene>